<evidence type="ECO:0000256" key="8">
    <source>
        <dbReference type="ARBA" id="ARBA00023157"/>
    </source>
</evidence>
<dbReference type="EMBL" id="JYDQ01000021">
    <property type="protein sequence ID" value="KRY20862.1"/>
    <property type="molecule type" value="Genomic_DNA"/>
</dbReference>
<dbReference type="Gene3D" id="3.40.50.1820">
    <property type="entry name" value="alpha/beta hydrolase"/>
    <property type="match status" value="1"/>
</dbReference>
<dbReference type="GO" id="GO:0003990">
    <property type="term" value="F:acetylcholinesterase activity"/>
    <property type="evidence" value="ECO:0007669"/>
    <property type="project" value="UniProtKB-EC"/>
</dbReference>
<evidence type="ECO:0000259" key="12">
    <source>
        <dbReference type="Pfam" id="PF00135"/>
    </source>
</evidence>
<keyword evidence="14" id="KW-1185">Reference proteome</keyword>
<dbReference type="GO" id="GO:0003735">
    <property type="term" value="F:structural constituent of ribosome"/>
    <property type="evidence" value="ECO:0007669"/>
    <property type="project" value="InterPro"/>
</dbReference>
<evidence type="ECO:0000256" key="4">
    <source>
        <dbReference type="ARBA" id="ARBA00022487"/>
    </source>
</evidence>
<evidence type="ECO:0000313" key="13">
    <source>
        <dbReference type="EMBL" id="KRY20862.1"/>
    </source>
</evidence>
<comment type="similarity">
    <text evidence="1">Belongs to the type-B carboxylesterase/lipase family.</text>
</comment>
<dbReference type="GO" id="GO:0006412">
    <property type="term" value="P:translation"/>
    <property type="evidence" value="ECO:0007669"/>
    <property type="project" value="InterPro"/>
</dbReference>
<accession>A0A0V1A8P1</accession>
<evidence type="ECO:0000256" key="7">
    <source>
        <dbReference type="ARBA" id="ARBA00022980"/>
    </source>
</evidence>
<dbReference type="InterPro" id="IPR002018">
    <property type="entry name" value="CarbesteraseB"/>
</dbReference>
<dbReference type="ESTHER" id="trisp-e5sr61">
    <property type="family name" value="ACHE"/>
</dbReference>
<evidence type="ECO:0000256" key="5">
    <source>
        <dbReference type="ARBA" id="ARBA00022801"/>
    </source>
</evidence>
<feature type="active site" description="Charge relay system" evidence="11">
    <location>
        <position position="902"/>
    </location>
</feature>
<dbReference type="InterPro" id="IPR019826">
    <property type="entry name" value="Carboxylesterase_B_AS"/>
</dbReference>
<dbReference type="InterPro" id="IPR029058">
    <property type="entry name" value="AB_hydrolase_fold"/>
</dbReference>
<dbReference type="InterPro" id="IPR036920">
    <property type="entry name" value="Ribosomal_uL16_sf"/>
</dbReference>
<evidence type="ECO:0000256" key="10">
    <source>
        <dbReference type="ARBA" id="ARBA00048484"/>
    </source>
</evidence>
<feature type="active site" description="Charge relay system" evidence="11">
    <location>
        <position position="1018"/>
    </location>
</feature>
<sequence length="1139" mass="129823">MNFTASDQFNASILSNSEQMENKQSALFDKLRRNVEFGRGKLTVLNAPENDASLSSAAKLEELRDSMIALMDTDATLLKQMEALREAIENLKTVSLVTAFSLSSGSSLEDLDECNCEITNLNCESIESQEEFPGKRYFSRQNSVLRIPIPPTRLRGKRFSPGELGLAVKMSQRPLSDASFTSSSSKGQEDVHEKGIACNESPVKITTTYAESLAVNHDCQSSFDSGIHLTHNDDKEDFYIYDITDKLKMNSLLLRGKANFLNVKQCLVLTSSGIKMVETPVEFGPVIFPPNDQRTLPIVLKTPIFNPSIGEYPKYATRRLIEIRGPELVNNKLIHQQYGVRAVRGGFLHHNHFETIRKKVNSWITKNSFAIWRVDPPWLPRTKVPQGMKLGGGKRSIHHYVTPVRAGRIIIEYGGYVTIDEALRILKNVAISLPFPAEMVTQEDLVEEEKTKKYIEENNRNLYTWEFLMKWNMQNCSRWLSQYDYIWASSVDKVSVFLAFLQLCRHRIHYHQSVQKVQSSSIKLPTSTIVMITKHPLSTLEKIILLPSMMLAILMDCALWWLFRTVLLVLSFLGLCTLGTPVDITTPLGVVRGKLETVAGHPVASFLGVPFGQPPVGQLRFQPPQMVKPWSTVKLATTLAKACYQGKDTTFPGFRGAEMWNANTPIDEDCLYLNMWVPWGVRNATVLVWLYGGGFWYGSPSLELYDGRAFASEGNVIIVNLNYRMGVFGFLYLDDPRVPGNMGLLDQQLGLRWIRENIAYFGGNPDSVCLIGESAGAASIVAHMISAQSQPLFKNGILQSGALDNPWAMEVPKKAYGKAMDFVRSLKCDFSEKALIIDCLLNKTAKQLNDALWDVTLSFLEFPFVIVSKDRAGFFTEDAFISLHEGHYKKGMDLIIGINEDEGSFWTFYYLPRYFRIDQENLLNQEAFLECLEEALSLYSPVMRRAAAFHYWDRQCRNQPFHYRDAVNKMVGDYFFTCDSMWFGEEMLRHNSGSHIYVYHFKQRSSSNPWPAWAGVMHGYEIEFVFGLPLLHPANYTAQEAEFSKEIIRYWTTKPEVPQRSLQWPQYTLESKQSFALKFRNREIEYHLKEDTCKTWRAAREIEYLLHKNELNAGQKNCRSQILCIMVAFISFLCSILKI</sequence>
<keyword evidence="5" id="KW-0378">Hydrolase</keyword>
<comment type="caution">
    <text evidence="13">The sequence shown here is derived from an EMBL/GenBank/DDBJ whole genome shotgun (WGS) entry which is preliminary data.</text>
</comment>
<dbReference type="GO" id="GO:0005886">
    <property type="term" value="C:plasma membrane"/>
    <property type="evidence" value="ECO:0007669"/>
    <property type="project" value="TreeGrafter"/>
</dbReference>
<comment type="similarity">
    <text evidence="2">Belongs to the universal ribosomal protein uL16 family.</text>
</comment>
<proteinExistence type="inferred from homology"/>
<dbReference type="PROSITE" id="PS00122">
    <property type="entry name" value="CARBOXYLESTERASE_B_1"/>
    <property type="match status" value="1"/>
</dbReference>
<dbReference type="GO" id="GO:0005615">
    <property type="term" value="C:extracellular space"/>
    <property type="evidence" value="ECO:0007669"/>
    <property type="project" value="TreeGrafter"/>
</dbReference>
<dbReference type="EC" id="3.1.1.7" evidence="3"/>
<comment type="catalytic activity">
    <reaction evidence="10">
        <text>acetylcholine + H2O = choline + acetate + H(+)</text>
        <dbReference type="Rhea" id="RHEA:17561"/>
        <dbReference type="ChEBI" id="CHEBI:15354"/>
        <dbReference type="ChEBI" id="CHEBI:15355"/>
        <dbReference type="ChEBI" id="CHEBI:15377"/>
        <dbReference type="ChEBI" id="CHEBI:15378"/>
        <dbReference type="ChEBI" id="CHEBI:30089"/>
        <dbReference type="EC" id="3.1.1.7"/>
    </reaction>
</comment>
<evidence type="ECO:0000256" key="11">
    <source>
        <dbReference type="PIRSR" id="PIRSR600997-1"/>
    </source>
</evidence>
<dbReference type="GO" id="GO:0006581">
    <property type="term" value="P:acetylcholine catabolic process"/>
    <property type="evidence" value="ECO:0007669"/>
    <property type="project" value="TreeGrafter"/>
</dbReference>
<gene>
    <name evidence="13" type="primary">ace-4</name>
    <name evidence="13" type="ORF">T12_11529</name>
</gene>
<dbReference type="PANTHER" id="PTHR43918">
    <property type="entry name" value="ACETYLCHOLINESTERASE"/>
    <property type="match status" value="1"/>
</dbReference>
<dbReference type="GO" id="GO:1990904">
    <property type="term" value="C:ribonucleoprotein complex"/>
    <property type="evidence" value="ECO:0007669"/>
    <property type="project" value="UniProtKB-KW"/>
</dbReference>
<dbReference type="SUPFAM" id="SSF54686">
    <property type="entry name" value="Ribosomal protein L16p/L10e"/>
    <property type="match status" value="1"/>
</dbReference>
<evidence type="ECO:0000256" key="3">
    <source>
        <dbReference type="ARBA" id="ARBA00013276"/>
    </source>
</evidence>
<dbReference type="Pfam" id="PF00135">
    <property type="entry name" value="COesterase"/>
    <property type="match status" value="1"/>
</dbReference>
<evidence type="ECO:0000256" key="2">
    <source>
        <dbReference type="ARBA" id="ARBA00008931"/>
    </source>
</evidence>
<keyword evidence="9" id="KW-0687">Ribonucleoprotein</keyword>
<dbReference type="STRING" id="990121.A0A0V1A8P1"/>
<dbReference type="PRINTS" id="PR00878">
    <property type="entry name" value="CHOLNESTRASE"/>
</dbReference>
<dbReference type="SUPFAM" id="SSF53474">
    <property type="entry name" value="alpha/beta-Hydrolases"/>
    <property type="match status" value="1"/>
</dbReference>
<dbReference type="InterPro" id="IPR047873">
    <property type="entry name" value="Ribosomal_uL16"/>
</dbReference>
<dbReference type="AlphaFoldDB" id="A0A0V1A8P1"/>
<organism evidence="13 14">
    <name type="scientific">Trichinella patagoniensis</name>
    <dbReference type="NCBI Taxonomy" id="990121"/>
    <lineage>
        <taxon>Eukaryota</taxon>
        <taxon>Metazoa</taxon>
        <taxon>Ecdysozoa</taxon>
        <taxon>Nematoda</taxon>
        <taxon>Enoplea</taxon>
        <taxon>Dorylaimia</taxon>
        <taxon>Trichinellida</taxon>
        <taxon>Trichinellidae</taxon>
        <taxon>Trichinella</taxon>
    </lineage>
</organism>
<keyword evidence="6" id="KW-0531">Neurotransmitter degradation</keyword>
<keyword evidence="4" id="KW-0719">Serine esterase</keyword>
<dbReference type="Pfam" id="PF00252">
    <property type="entry name" value="Ribosomal_L16"/>
    <property type="match status" value="1"/>
</dbReference>
<evidence type="ECO:0000256" key="6">
    <source>
        <dbReference type="ARBA" id="ARBA00022867"/>
    </source>
</evidence>
<feature type="domain" description="Carboxylesterase type B" evidence="12">
    <location>
        <begin position="584"/>
        <end position="1096"/>
    </location>
</feature>
<dbReference type="Proteomes" id="UP000054783">
    <property type="component" value="Unassembled WGS sequence"/>
</dbReference>
<dbReference type="GO" id="GO:0005840">
    <property type="term" value="C:ribosome"/>
    <property type="evidence" value="ECO:0007669"/>
    <property type="project" value="UniProtKB-KW"/>
</dbReference>
<dbReference type="PANTHER" id="PTHR43918:SF4">
    <property type="entry name" value="CARBOXYLIC ESTER HYDROLASE"/>
    <property type="match status" value="1"/>
</dbReference>
<dbReference type="Gene3D" id="3.90.1170.10">
    <property type="entry name" value="Ribosomal protein L10e/L16"/>
    <property type="match status" value="1"/>
</dbReference>
<dbReference type="InterPro" id="IPR000997">
    <property type="entry name" value="Cholinesterase"/>
</dbReference>
<dbReference type="OrthoDB" id="19653at2759"/>
<keyword evidence="7" id="KW-0689">Ribosomal protein</keyword>
<feature type="active site" description="Acyl-ester intermediate" evidence="11">
    <location>
        <position position="774"/>
    </location>
</feature>
<evidence type="ECO:0000256" key="1">
    <source>
        <dbReference type="ARBA" id="ARBA00005964"/>
    </source>
</evidence>
<dbReference type="FunFam" id="3.40.50.1820:FF:000029">
    <property type="entry name" value="Acetylcholinesterase"/>
    <property type="match status" value="1"/>
</dbReference>
<evidence type="ECO:0000256" key="9">
    <source>
        <dbReference type="ARBA" id="ARBA00023274"/>
    </source>
</evidence>
<keyword evidence="8" id="KW-1015">Disulfide bond</keyword>
<reference evidence="13 14" key="1">
    <citation type="submission" date="2015-01" db="EMBL/GenBank/DDBJ databases">
        <title>Evolution of Trichinella species and genotypes.</title>
        <authorList>
            <person name="Korhonen P.K."/>
            <person name="Edoardo P."/>
            <person name="Giuseppe L.R."/>
            <person name="Gasser R.B."/>
        </authorList>
    </citation>
    <scope>NUCLEOTIDE SEQUENCE [LARGE SCALE GENOMIC DNA]</scope>
    <source>
        <strain evidence="13">ISS2496</strain>
    </source>
</reference>
<evidence type="ECO:0000313" key="14">
    <source>
        <dbReference type="Proteomes" id="UP000054783"/>
    </source>
</evidence>
<name>A0A0V1A8P1_9BILA</name>
<dbReference type="InterPro" id="IPR050654">
    <property type="entry name" value="AChE-related_enzymes"/>
</dbReference>
<protein>
    <recommendedName>
        <fullName evidence="3">acetylcholinesterase</fullName>
        <ecNumber evidence="3">3.1.1.7</ecNumber>
    </recommendedName>
</protein>
<dbReference type="GO" id="GO:0019695">
    <property type="term" value="P:choline metabolic process"/>
    <property type="evidence" value="ECO:0007669"/>
    <property type="project" value="TreeGrafter"/>
</dbReference>